<sequence>MAECPFTPPYPKPLKSKAGALRRFFINWNSWVHTLFEKSYTMKMGMVKLPRLTFYLLNDLEQAGKVLDDPERIYPKHALMNDLLEPLLGNSVFSANGEDWARQRTMINPAFAHTNLKRAFATMADAAKDVVAMMRAHDLSRPVDVDPLMTHATADIIFRTLFSITLDEAGSGRVYEAFNRYQHYAQRSTTLGLYGLPRLWYRRKVQKAALDVQAVFEPIIAERYAAYLAGHRAEQPDILESLMEARHPETGQSFDAKALLDQASIIFLAGHETSASALSWTLYLLAECPEWQERLYAQIEEVTGGGPITHDHIRLLDDVRHVFKEALRLYPPVGFLPRTVTKPVTIRDKPLAEGDLLVISPWLIQRNEQNWACPHSFDPDRFADPANADMARQAWLPFGRGQRICVGAGFAQQEAMLIIAEIVRAFRLAYPAAKKPDMVSRLTLRPVGGIKLSLTSR</sequence>
<dbReference type="InterPro" id="IPR002401">
    <property type="entry name" value="Cyt_P450_E_grp-I"/>
</dbReference>
<dbReference type="PANTHER" id="PTHR24291">
    <property type="entry name" value="CYTOCHROME P450 FAMILY 4"/>
    <property type="match status" value="1"/>
</dbReference>
<keyword evidence="5 7" id="KW-0408">Iron</keyword>
<dbReference type="Pfam" id="PF00067">
    <property type="entry name" value="p450"/>
    <property type="match status" value="1"/>
</dbReference>
<protein>
    <submittedName>
        <fullName evidence="9">Cytochrome P450</fullName>
    </submittedName>
</protein>
<comment type="cofactor">
    <cofactor evidence="7">
        <name>heme</name>
        <dbReference type="ChEBI" id="CHEBI:30413"/>
    </cofactor>
</comment>
<dbReference type="GO" id="GO:0004497">
    <property type="term" value="F:monooxygenase activity"/>
    <property type="evidence" value="ECO:0007669"/>
    <property type="project" value="UniProtKB-KW"/>
</dbReference>
<dbReference type="SUPFAM" id="SSF48264">
    <property type="entry name" value="Cytochrome P450"/>
    <property type="match status" value="1"/>
</dbReference>
<proteinExistence type="inferred from homology"/>
<feature type="binding site" description="axial binding residue" evidence="7">
    <location>
        <position position="405"/>
    </location>
    <ligand>
        <name>heme</name>
        <dbReference type="ChEBI" id="CHEBI:30413"/>
    </ligand>
    <ligandPart>
        <name>Fe</name>
        <dbReference type="ChEBI" id="CHEBI:18248"/>
    </ligandPart>
</feature>
<dbReference type="InterPro" id="IPR001128">
    <property type="entry name" value="Cyt_P450"/>
</dbReference>
<keyword evidence="10" id="KW-1185">Reference proteome</keyword>
<keyword evidence="6 8" id="KW-0503">Monooxygenase</keyword>
<dbReference type="PROSITE" id="PS00086">
    <property type="entry name" value="CYTOCHROME_P450"/>
    <property type="match status" value="1"/>
</dbReference>
<dbReference type="PRINTS" id="PR00385">
    <property type="entry name" value="P450"/>
</dbReference>
<dbReference type="GO" id="GO:0016705">
    <property type="term" value="F:oxidoreductase activity, acting on paired donors, with incorporation or reduction of molecular oxygen"/>
    <property type="evidence" value="ECO:0007669"/>
    <property type="project" value="InterPro"/>
</dbReference>
<evidence type="ECO:0000256" key="1">
    <source>
        <dbReference type="ARBA" id="ARBA00010617"/>
    </source>
</evidence>
<dbReference type="RefSeq" id="WP_127707062.1">
    <property type="nucleotide sequence ID" value="NZ_SACO01000003.1"/>
</dbReference>
<evidence type="ECO:0000256" key="3">
    <source>
        <dbReference type="ARBA" id="ARBA00022723"/>
    </source>
</evidence>
<reference evidence="9 10" key="1">
    <citation type="submission" date="2019-01" db="EMBL/GenBank/DDBJ databases">
        <authorList>
            <person name="Chen W.-M."/>
        </authorList>
    </citation>
    <scope>NUCLEOTIDE SEQUENCE [LARGE SCALE GENOMIC DNA]</scope>
    <source>
        <strain evidence="9 10">FSY-9</strain>
    </source>
</reference>
<evidence type="ECO:0000256" key="6">
    <source>
        <dbReference type="ARBA" id="ARBA00023033"/>
    </source>
</evidence>
<dbReference type="AlphaFoldDB" id="A0A437N8R1"/>
<dbReference type="OrthoDB" id="9764248at2"/>
<dbReference type="PANTHER" id="PTHR24291:SF50">
    <property type="entry name" value="BIFUNCTIONAL ALBAFLAVENONE MONOOXYGENASE_TERPENE SYNTHASE"/>
    <property type="match status" value="1"/>
</dbReference>
<dbReference type="InterPro" id="IPR017972">
    <property type="entry name" value="Cyt_P450_CS"/>
</dbReference>
<evidence type="ECO:0000256" key="7">
    <source>
        <dbReference type="PIRSR" id="PIRSR602401-1"/>
    </source>
</evidence>
<dbReference type="InterPro" id="IPR050196">
    <property type="entry name" value="Cytochrome_P450_Monoox"/>
</dbReference>
<dbReference type="Gene3D" id="1.10.630.10">
    <property type="entry name" value="Cytochrome P450"/>
    <property type="match status" value="1"/>
</dbReference>
<comment type="caution">
    <text evidence="9">The sequence shown here is derived from an EMBL/GenBank/DDBJ whole genome shotgun (WGS) entry which is preliminary data.</text>
</comment>
<dbReference type="EMBL" id="SACO01000003">
    <property type="protein sequence ID" value="RVU06300.1"/>
    <property type="molecule type" value="Genomic_DNA"/>
</dbReference>
<gene>
    <name evidence="9" type="ORF">EOE18_05575</name>
</gene>
<dbReference type="PRINTS" id="PR00463">
    <property type="entry name" value="EP450I"/>
</dbReference>
<evidence type="ECO:0000256" key="2">
    <source>
        <dbReference type="ARBA" id="ARBA00022617"/>
    </source>
</evidence>
<comment type="similarity">
    <text evidence="1 8">Belongs to the cytochrome P450 family.</text>
</comment>
<keyword evidence="2 7" id="KW-0349">Heme</keyword>
<evidence type="ECO:0000313" key="9">
    <source>
        <dbReference type="EMBL" id="RVU06300.1"/>
    </source>
</evidence>
<dbReference type="GO" id="GO:0020037">
    <property type="term" value="F:heme binding"/>
    <property type="evidence" value="ECO:0007669"/>
    <property type="project" value="InterPro"/>
</dbReference>
<organism evidence="9 10">
    <name type="scientific">Novosphingobium umbonatum</name>
    <dbReference type="NCBI Taxonomy" id="1908524"/>
    <lineage>
        <taxon>Bacteria</taxon>
        <taxon>Pseudomonadati</taxon>
        <taxon>Pseudomonadota</taxon>
        <taxon>Alphaproteobacteria</taxon>
        <taxon>Sphingomonadales</taxon>
        <taxon>Sphingomonadaceae</taxon>
        <taxon>Novosphingobium</taxon>
    </lineage>
</organism>
<keyword evidence="4 8" id="KW-0560">Oxidoreductase</keyword>
<evidence type="ECO:0000256" key="8">
    <source>
        <dbReference type="RuleBase" id="RU000461"/>
    </source>
</evidence>
<dbReference type="Proteomes" id="UP000282837">
    <property type="component" value="Unassembled WGS sequence"/>
</dbReference>
<evidence type="ECO:0000256" key="4">
    <source>
        <dbReference type="ARBA" id="ARBA00023002"/>
    </source>
</evidence>
<evidence type="ECO:0000256" key="5">
    <source>
        <dbReference type="ARBA" id="ARBA00023004"/>
    </source>
</evidence>
<dbReference type="GO" id="GO:0005506">
    <property type="term" value="F:iron ion binding"/>
    <property type="evidence" value="ECO:0007669"/>
    <property type="project" value="InterPro"/>
</dbReference>
<dbReference type="InterPro" id="IPR036396">
    <property type="entry name" value="Cyt_P450_sf"/>
</dbReference>
<evidence type="ECO:0000313" key="10">
    <source>
        <dbReference type="Proteomes" id="UP000282837"/>
    </source>
</evidence>
<accession>A0A437N8R1</accession>
<name>A0A437N8R1_9SPHN</name>
<keyword evidence="3 7" id="KW-0479">Metal-binding</keyword>